<dbReference type="HOGENOM" id="CLU_1843532_0_0_5"/>
<name>U4PXQ3_9HYPH</name>
<dbReference type="PROSITE" id="PS50943">
    <property type="entry name" value="HTH_CROC1"/>
    <property type="match status" value="1"/>
</dbReference>
<dbReference type="SUPFAM" id="SSF47413">
    <property type="entry name" value="lambda repressor-like DNA-binding domains"/>
    <property type="match status" value="1"/>
</dbReference>
<dbReference type="EMBL" id="HG518322">
    <property type="protein sequence ID" value="CDI08662.1"/>
    <property type="molecule type" value="Genomic_DNA"/>
</dbReference>
<evidence type="ECO:0000259" key="1">
    <source>
        <dbReference type="PROSITE" id="PS50943"/>
    </source>
</evidence>
<dbReference type="GO" id="GO:0003677">
    <property type="term" value="F:DNA binding"/>
    <property type="evidence" value="ECO:0007669"/>
    <property type="project" value="InterPro"/>
</dbReference>
<dbReference type="Gene3D" id="1.10.260.40">
    <property type="entry name" value="lambda repressor-like DNA-binding domains"/>
    <property type="match status" value="1"/>
</dbReference>
<dbReference type="SMART" id="SM00530">
    <property type="entry name" value="HTH_XRE"/>
    <property type="match status" value="1"/>
</dbReference>
<dbReference type="RefSeq" id="WP_022556325.1">
    <property type="nucleotide sequence ID" value="NC_022535.1"/>
</dbReference>
<dbReference type="InterPro" id="IPR010982">
    <property type="entry name" value="Lambda_DNA-bd_dom_sf"/>
</dbReference>
<dbReference type="KEGG" id="rir:BN877_I1765"/>
<dbReference type="PATRIC" id="fig|424182.3.peg.1751"/>
<gene>
    <name evidence="2" type="ORF">BN877_I1765</name>
</gene>
<evidence type="ECO:0000313" key="3">
    <source>
        <dbReference type="Proteomes" id="UP000016944"/>
    </source>
</evidence>
<dbReference type="CDD" id="cd00093">
    <property type="entry name" value="HTH_XRE"/>
    <property type="match status" value="1"/>
</dbReference>
<organism evidence="2 3">
    <name type="scientific">Agrobacterium pusense</name>
    <dbReference type="NCBI Taxonomy" id="648995"/>
    <lineage>
        <taxon>Bacteria</taxon>
        <taxon>Pseudomonadati</taxon>
        <taxon>Pseudomonadota</taxon>
        <taxon>Alphaproteobacteria</taxon>
        <taxon>Hyphomicrobiales</taxon>
        <taxon>Rhizobiaceae</taxon>
        <taxon>Rhizobium/Agrobacterium group</taxon>
        <taxon>Agrobacterium</taxon>
    </lineage>
</organism>
<accession>U4PXQ3</accession>
<reference evidence="2 3" key="1">
    <citation type="journal article" date="2013" name="Genome Announc.">
        <title>Complete Genome Sequence of the Sesbania Symbiont and Rice Growth-Promoting Endophyte Rhizobium sp. Strain IRBG74.</title>
        <authorList>
            <person name="Crook M.B."/>
            <person name="Mitra S."/>
            <person name="Ane J.M."/>
            <person name="Sadowsky M.J."/>
            <person name="Gyaneshwar P."/>
        </authorList>
    </citation>
    <scope>NUCLEOTIDE SEQUENCE [LARGE SCALE GENOMIC DNA]</scope>
    <source>
        <strain evidence="2 3">IRBG74</strain>
    </source>
</reference>
<feature type="domain" description="HTH cro/C1-type" evidence="1">
    <location>
        <begin position="27"/>
        <end position="81"/>
    </location>
</feature>
<proteinExistence type="predicted"/>
<evidence type="ECO:0000313" key="2">
    <source>
        <dbReference type="EMBL" id="CDI08662.1"/>
    </source>
</evidence>
<dbReference type="AlphaFoldDB" id="U4PXQ3"/>
<dbReference type="InterPro" id="IPR001387">
    <property type="entry name" value="Cro/C1-type_HTH"/>
</dbReference>
<dbReference type="Proteomes" id="UP000016944">
    <property type="component" value="Chromosome I"/>
</dbReference>
<dbReference type="Pfam" id="PF01381">
    <property type="entry name" value="HTH_3"/>
    <property type="match status" value="1"/>
</dbReference>
<protein>
    <recommendedName>
        <fullName evidence="1">HTH cro/C1-type domain-containing protein</fullName>
    </recommendedName>
</protein>
<sequence length="139" mass="15817">MAKHVREMTPEEVIIAEDALMDFQFAVIDAMREKKISKAELADKLGISRARVSQMLSSEANPTLKVVGRALAALDLEAKYVRKAKMQALNTPAKGYDWDAVSRHWEIDFAEIRPKQQAWHNDNTKRYDFTPSNTIRKAA</sequence>